<evidence type="ECO:0000313" key="2">
    <source>
        <dbReference type="EMBL" id="CDQ75802.1"/>
    </source>
</evidence>
<reference evidence="2" key="1">
    <citation type="journal article" date="2014" name="Nat. Commun.">
        <title>The rainbow trout genome provides novel insights into evolution after whole-genome duplication in vertebrates.</title>
        <authorList>
            <person name="Berthelot C."/>
            <person name="Brunet F."/>
            <person name="Chalopin D."/>
            <person name="Juanchich A."/>
            <person name="Bernard M."/>
            <person name="Noel B."/>
            <person name="Bento P."/>
            <person name="Da Silva C."/>
            <person name="Labadie K."/>
            <person name="Alberti A."/>
            <person name="Aury J.M."/>
            <person name="Louis A."/>
            <person name="Dehais P."/>
            <person name="Bardou P."/>
            <person name="Montfort J."/>
            <person name="Klopp C."/>
            <person name="Cabau C."/>
            <person name="Gaspin C."/>
            <person name="Thorgaard G.H."/>
            <person name="Boussaha M."/>
            <person name="Quillet E."/>
            <person name="Guyomard R."/>
            <person name="Galiana D."/>
            <person name="Bobe J."/>
            <person name="Volff J.N."/>
            <person name="Genet C."/>
            <person name="Wincker P."/>
            <person name="Jaillon O."/>
            <person name="Roest Crollius H."/>
            <person name="Guiguen Y."/>
        </authorList>
    </citation>
    <scope>NUCLEOTIDE SEQUENCE [LARGE SCALE GENOMIC DNA]</scope>
</reference>
<dbReference type="EMBL" id="FR905083">
    <property type="protein sequence ID" value="CDQ75802.1"/>
    <property type="molecule type" value="Genomic_DNA"/>
</dbReference>
<sequence>MQELLETKIQLLQEEAQLARGEVERMASLTGSSPQPLLEDMEDSQEEENLQTQSHHPASHTYRDRVIEELTSALRCKEAMITELSGQKSVLTLRVGELEGEVEDLSSSLLQKESDAEFYQEELGRERLRIEQEMQWKNSGDMGAPFILLQENGSLIQRFIIQNKGVFGIRLKSSHKTPSSGE</sequence>
<dbReference type="Proteomes" id="UP000193380">
    <property type="component" value="Unassembled WGS sequence"/>
</dbReference>
<feature type="region of interest" description="Disordered" evidence="1">
    <location>
        <begin position="23"/>
        <end position="63"/>
    </location>
</feature>
<gene>
    <name evidence="2" type="ORF">GSONMT00032012001</name>
</gene>
<evidence type="ECO:0000313" key="3">
    <source>
        <dbReference type="Proteomes" id="UP000193380"/>
    </source>
</evidence>
<dbReference type="PaxDb" id="8022-A0A060X9B7"/>
<dbReference type="AlphaFoldDB" id="A0A060X9B7"/>
<feature type="compositionally biased region" description="Acidic residues" evidence="1">
    <location>
        <begin position="39"/>
        <end position="49"/>
    </location>
</feature>
<accession>A0A060X9B7</accession>
<organism evidence="2 3">
    <name type="scientific">Oncorhynchus mykiss</name>
    <name type="common">Rainbow trout</name>
    <name type="synonym">Salmo gairdneri</name>
    <dbReference type="NCBI Taxonomy" id="8022"/>
    <lineage>
        <taxon>Eukaryota</taxon>
        <taxon>Metazoa</taxon>
        <taxon>Chordata</taxon>
        <taxon>Craniata</taxon>
        <taxon>Vertebrata</taxon>
        <taxon>Euteleostomi</taxon>
        <taxon>Actinopterygii</taxon>
        <taxon>Neopterygii</taxon>
        <taxon>Teleostei</taxon>
        <taxon>Protacanthopterygii</taxon>
        <taxon>Salmoniformes</taxon>
        <taxon>Salmonidae</taxon>
        <taxon>Salmoninae</taxon>
        <taxon>Oncorhynchus</taxon>
    </lineage>
</organism>
<dbReference type="STRING" id="8022.A0A060X9B7"/>
<reference evidence="2" key="2">
    <citation type="submission" date="2014-03" db="EMBL/GenBank/DDBJ databases">
        <authorList>
            <person name="Genoscope - CEA"/>
        </authorList>
    </citation>
    <scope>NUCLEOTIDE SEQUENCE</scope>
</reference>
<protein>
    <submittedName>
        <fullName evidence="2">Uncharacterized protein</fullName>
    </submittedName>
</protein>
<proteinExistence type="predicted"/>
<evidence type="ECO:0000256" key="1">
    <source>
        <dbReference type="SAM" id="MobiDB-lite"/>
    </source>
</evidence>
<name>A0A060X9B7_ONCMY</name>